<accession>A0ABT7UN43</accession>
<dbReference type="PANTHER" id="PTHR11680">
    <property type="entry name" value="SERINE HYDROXYMETHYLTRANSFERASE"/>
    <property type="match status" value="1"/>
</dbReference>
<evidence type="ECO:0000256" key="1">
    <source>
        <dbReference type="ARBA" id="ARBA00001933"/>
    </source>
</evidence>
<comment type="caution">
    <text evidence="7">The sequence shown here is derived from an EMBL/GenBank/DDBJ whole genome shotgun (WGS) entry which is preliminary data.</text>
</comment>
<sequence>MNYDGYYDRLVSLYNEYGEFDRSKIPLCAAENYVSPFVKQGLISKYEGKYISGYITRDREKDFIGSDYLEKILMLANDMAADLFGAKYNDFRSLTGMNTVALILMTLIDKETKILITDPQSGGHGSLPKLCTNLGVRYESIPYDYSLMQIDYDKLNYILAHDDTISFLFFCQSDVIQPPELKLIKLPPRVGIIYDATQTLGLIAGKVLPNPLSVCNNIIIIGGTHKTFPSVTCGYVATNNDGYIQKVNQNISPNFLRNVQINNITSVCLTMLEMLKFGTDYARKIVYVANDLGAALNEYGIPVKHTTDGAFSHTHQLFIEHPLDKVDFTYSQFRNYGITLNKRKTNYVTGFRVGVQEIARYGFDKHISELARLLYLILRSPAEKAEIMALKAQLAQLKTDQYVIDTIFMELE</sequence>
<keyword evidence="3" id="KW-0554">One-carbon metabolism</keyword>
<evidence type="ECO:0000313" key="7">
    <source>
        <dbReference type="EMBL" id="MDM8200299.1"/>
    </source>
</evidence>
<dbReference type="InterPro" id="IPR049943">
    <property type="entry name" value="Ser_HO-MeTrfase-like"/>
</dbReference>
<dbReference type="Pfam" id="PF00464">
    <property type="entry name" value="SHMT"/>
    <property type="match status" value="1"/>
</dbReference>
<proteinExistence type="inferred from homology"/>
<name>A0ABT7UN43_9FIRM</name>
<dbReference type="PANTHER" id="PTHR11680:SF35">
    <property type="entry name" value="SERINE HYDROXYMETHYLTRANSFERASE 1"/>
    <property type="match status" value="1"/>
</dbReference>
<organism evidence="7 8">
    <name type="scientific">Allofournierella massiliensis</name>
    <dbReference type="NCBI Taxonomy" id="1650663"/>
    <lineage>
        <taxon>Bacteria</taxon>
        <taxon>Bacillati</taxon>
        <taxon>Bacillota</taxon>
        <taxon>Clostridia</taxon>
        <taxon>Eubacteriales</taxon>
        <taxon>Oscillospiraceae</taxon>
        <taxon>Allofournierella</taxon>
    </lineage>
</organism>
<evidence type="ECO:0000259" key="6">
    <source>
        <dbReference type="Pfam" id="PF00464"/>
    </source>
</evidence>
<evidence type="ECO:0000256" key="2">
    <source>
        <dbReference type="ARBA" id="ARBA00006376"/>
    </source>
</evidence>
<keyword evidence="4" id="KW-0028">Amino-acid biosynthesis</keyword>
<dbReference type="InterPro" id="IPR039429">
    <property type="entry name" value="SHMT-like_dom"/>
</dbReference>
<reference evidence="7 8" key="1">
    <citation type="submission" date="2023-06" db="EMBL/GenBank/DDBJ databases">
        <title>Identification and characterization of horizontal gene transfer across gut microbiota members of farm animals based on homology search.</title>
        <authorList>
            <person name="Schwarzerova J."/>
            <person name="Nykrynova M."/>
            <person name="Jureckova K."/>
            <person name="Cejkova D."/>
            <person name="Rychlik I."/>
        </authorList>
    </citation>
    <scope>NUCLEOTIDE SEQUENCE [LARGE SCALE GENOMIC DNA]</scope>
    <source>
        <strain evidence="7 8">ET340</strain>
    </source>
</reference>
<keyword evidence="8" id="KW-1185">Reference proteome</keyword>
<dbReference type="EMBL" id="JAUDCL010000003">
    <property type="protein sequence ID" value="MDM8200299.1"/>
    <property type="molecule type" value="Genomic_DNA"/>
</dbReference>
<dbReference type="Gene3D" id="3.90.1150.10">
    <property type="entry name" value="Aspartate Aminotransferase, domain 1"/>
    <property type="match status" value="1"/>
</dbReference>
<comment type="cofactor">
    <cofactor evidence="1">
        <name>pyridoxal 5'-phosphate</name>
        <dbReference type="ChEBI" id="CHEBI:597326"/>
    </cofactor>
</comment>
<dbReference type="Proteomes" id="UP001529380">
    <property type="component" value="Unassembled WGS sequence"/>
</dbReference>
<comment type="similarity">
    <text evidence="2">Belongs to the SHMT family.</text>
</comment>
<dbReference type="SUPFAM" id="SSF53383">
    <property type="entry name" value="PLP-dependent transferases"/>
    <property type="match status" value="1"/>
</dbReference>
<evidence type="ECO:0000256" key="3">
    <source>
        <dbReference type="ARBA" id="ARBA00022563"/>
    </source>
</evidence>
<evidence type="ECO:0000256" key="4">
    <source>
        <dbReference type="ARBA" id="ARBA00022605"/>
    </source>
</evidence>
<protein>
    <submittedName>
        <fullName evidence="7">Amino acid hydroxymethyltransferase</fullName>
    </submittedName>
</protein>
<dbReference type="InterPro" id="IPR015424">
    <property type="entry name" value="PyrdxlP-dep_Trfase"/>
</dbReference>
<dbReference type="RefSeq" id="WP_289599168.1">
    <property type="nucleotide sequence ID" value="NZ_JAUDCL010000003.1"/>
</dbReference>
<evidence type="ECO:0000313" key="8">
    <source>
        <dbReference type="Proteomes" id="UP001529380"/>
    </source>
</evidence>
<dbReference type="Gene3D" id="3.40.640.10">
    <property type="entry name" value="Type I PLP-dependent aspartate aminotransferase-like (Major domain)"/>
    <property type="match status" value="1"/>
</dbReference>
<keyword evidence="5" id="KW-0663">Pyridoxal phosphate</keyword>
<dbReference type="InterPro" id="IPR015422">
    <property type="entry name" value="PyrdxlP-dep_Trfase_small"/>
</dbReference>
<gene>
    <name evidence="7" type="ORF">QUW08_03155</name>
</gene>
<feature type="domain" description="Serine hydroxymethyltransferase-like" evidence="6">
    <location>
        <begin position="19"/>
        <end position="364"/>
    </location>
</feature>
<evidence type="ECO:0000256" key="5">
    <source>
        <dbReference type="ARBA" id="ARBA00022898"/>
    </source>
</evidence>
<dbReference type="InterPro" id="IPR015421">
    <property type="entry name" value="PyrdxlP-dep_Trfase_major"/>
</dbReference>